<comment type="subunit">
    <text evidence="2 5">Homopentamer.</text>
</comment>
<comment type="subcellular location">
    <subcellularLocation>
        <location evidence="5">Secreted</location>
    </subcellularLocation>
    <subcellularLocation>
        <location evidence="5">Bacterial flagellum</location>
    </subcellularLocation>
</comment>
<dbReference type="Proteomes" id="UP000254889">
    <property type="component" value="Chromosome"/>
</dbReference>
<dbReference type="RefSeq" id="WP_115691903.1">
    <property type="nucleotide sequence ID" value="NZ_CP031417.1"/>
</dbReference>
<evidence type="ECO:0000256" key="3">
    <source>
        <dbReference type="ARBA" id="ARBA00023054"/>
    </source>
</evidence>
<comment type="function">
    <text evidence="5">Required for morphogenesis and for the elongation of the flagellar filament by facilitating polymerization of the flagellin monomers at the tip of growing filament. Forms a capping structure, which prevents flagellin subunits (transported through the central channel of the flagellum) from leaking out without polymerization at the distal end.</text>
</comment>
<keyword evidence="3" id="KW-0175">Coiled coil</keyword>
<organism evidence="8 9">
    <name type="scientific">Pseudolabrys taiwanensis</name>
    <dbReference type="NCBI Taxonomy" id="331696"/>
    <lineage>
        <taxon>Bacteria</taxon>
        <taxon>Pseudomonadati</taxon>
        <taxon>Pseudomonadota</taxon>
        <taxon>Alphaproteobacteria</taxon>
        <taxon>Hyphomicrobiales</taxon>
        <taxon>Xanthobacteraceae</taxon>
        <taxon>Pseudolabrys</taxon>
    </lineage>
</organism>
<name>A0A345ZX77_9HYPH</name>
<evidence type="ECO:0000313" key="8">
    <source>
        <dbReference type="EMBL" id="AXK81524.1"/>
    </source>
</evidence>
<keyword evidence="4 5" id="KW-0975">Bacterial flagellum</keyword>
<evidence type="ECO:0000256" key="2">
    <source>
        <dbReference type="ARBA" id="ARBA00011255"/>
    </source>
</evidence>
<proteinExistence type="inferred from homology"/>
<dbReference type="InterPro" id="IPR003481">
    <property type="entry name" value="FliD_N"/>
</dbReference>
<feature type="domain" description="Flagellar hook-associated protein 2 C-terminal" evidence="7">
    <location>
        <begin position="261"/>
        <end position="560"/>
    </location>
</feature>
<dbReference type="GO" id="GO:0009421">
    <property type="term" value="C:bacterial-type flagellum filament cap"/>
    <property type="evidence" value="ECO:0007669"/>
    <property type="project" value="InterPro"/>
</dbReference>
<evidence type="ECO:0000259" key="6">
    <source>
        <dbReference type="Pfam" id="PF02465"/>
    </source>
</evidence>
<dbReference type="Pfam" id="PF07195">
    <property type="entry name" value="FliD_C"/>
    <property type="match status" value="1"/>
</dbReference>
<feature type="domain" description="Flagellar hook-associated protein 2 N-terminal" evidence="6">
    <location>
        <begin position="39"/>
        <end position="149"/>
    </location>
</feature>
<protein>
    <recommendedName>
        <fullName evidence="5">Flagellar hook-associated protein 2</fullName>
        <shortName evidence="5">HAP2</shortName>
    </recommendedName>
    <alternativeName>
        <fullName evidence="5">Flagellar cap protein</fullName>
    </alternativeName>
</protein>
<evidence type="ECO:0000256" key="5">
    <source>
        <dbReference type="RuleBase" id="RU362066"/>
    </source>
</evidence>
<gene>
    <name evidence="8" type="ORF">DW352_13975</name>
</gene>
<accession>A0A345ZX77</accession>
<dbReference type="PANTHER" id="PTHR30288:SF0">
    <property type="entry name" value="FLAGELLAR HOOK-ASSOCIATED PROTEIN 2"/>
    <property type="match status" value="1"/>
</dbReference>
<dbReference type="GO" id="GO:0009424">
    <property type="term" value="C:bacterial-type flagellum hook"/>
    <property type="evidence" value="ECO:0007669"/>
    <property type="project" value="UniProtKB-UniRule"/>
</dbReference>
<keyword evidence="5" id="KW-0964">Secreted</keyword>
<keyword evidence="8" id="KW-0282">Flagellum</keyword>
<dbReference type="GO" id="GO:0005576">
    <property type="term" value="C:extracellular region"/>
    <property type="evidence" value="ECO:0007669"/>
    <property type="project" value="UniProtKB-SubCell"/>
</dbReference>
<evidence type="ECO:0000256" key="4">
    <source>
        <dbReference type="ARBA" id="ARBA00023143"/>
    </source>
</evidence>
<dbReference type="InterPro" id="IPR010809">
    <property type="entry name" value="FliD_C"/>
</dbReference>
<keyword evidence="8" id="KW-0969">Cilium</keyword>
<dbReference type="EMBL" id="CP031417">
    <property type="protein sequence ID" value="AXK81524.1"/>
    <property type="molecule type" value="Genomic_DNA"/>
</dbReference>
<evidence type="ECO:0000256" key="1">
    <source>
        <dbReference type="ARBA" id="ARBA00009764"/>
    </source>
</evidence>
<dbReference type="OrthoDB" id="9812018at2"/>
<dbReference type="AlphaFoldDB" id="A0A345ZX77"/>
<dbReference type="PANTHER" id="PTHR30288">
    <property type="entry name" value="FLAGELLAR CAP/ASSEMBLY PROTEIN FLID"/>
    <property type="match status" value="1"/>
</dbReference>
<dbReference type="GO" id="GO:0007155">
    <property type="term" value="P:cell adhesion"/>
    <property type="evidence" value="ECO:0007669"/>
    <property type="project" value="InterPro"/>
</dbReference>
<dbReference type="Pfam" id="PF02465">
    <property type="entry name" value="FliD_N"/>
    <property type="match status" value="1"/>
</dbReference>
<keyword evidence="8" id="KW-0966">Cell projection</keyword>
<dbReference type="Pfam" id="PF07196">
    <property type="entry name" value="Flagellin_IN"/>
    <property type="match status" value="1"/>
</dbReference>
<keyword evidence="9" id="KW-1185">Reference proteome</keyword>
<evidence type="ECO:0000259" key="7">
    <source>
        <dbReference type="Pfam" id="PF07195"/>
    </source>
</evidence>
<comment type="similarity">
    <text evidence="1 5">Belongs to the FliD family.</text>
</comment>
<evidence type="ECO:0000313" key="9">
    <source>
        <dbReference type="Proteomes" id="UP000254889"/>
    </source>
</evidence>
<reference evidence="8 9" key="1">
    <citation type="submission" date="2018-07" db="EMBL/GenBank/DDBJ databases">
        <authorList>
            <person name="Quirk P.G."/>
            <person name="Krulwich T.A."/>
        </authorList>
    </citation>
    <scope>NUCLEOTIDE SEQUENCE [LARGE SCALE GENOMIC DNA]</scope>
    <source>
        <strain evidence="8 9">CC-BB4</strain>
    </source>
</reference>
<dbReference type="GO" id="GO:0071973">
    <property type="term" value="P:bacterial-type flagellum-dependent cell motility"/>
    <property type="evidence" value="ECO:0007669"/>
    <property type="project" value="TreeGrafter"/>
</dbReference>
<dbReference type="KEGG" id="ptaw:DW352_13975"/>
<dbReference type="InterPro" id="IPR040026">
    <property type="entry name" value="FliD"/>
</dbReference>
<sequence>MSTVSSTASTANTASAASTSTASTSSYTSSTASTSANSSTVDWNGLIEAMVQAKLAKADTIDTQITTNQTKISSYQSLQGLLQDLATKSNALSNPAGVSNASTNVFANRAAYLTANGDVTASSVASVDVDSGTDEGTYDLVVEQIAKAQKVASSTIASSSTALGYSGVFSIGTSAGTSADISVTSGMTLGDVVEAINNQTTTTGVRATTLQVSDGEYELLLTTTGTGQTITTSSVSGDDVLNQLGVTDSSGAFTNEIQASQQAKIKLDGVEITRDSNDISDVLDGVTFHLYSPTPTGTSVSVQVAPNLTNIETAINNFVTSYNALRDFVIAQNKTASDGTADSSTVLFGDSALRSVSQQLESDLNTMVSNNSLASFGITFDSDNKLEVDTTTLESALNNNLSDIQSLFEFQTTTSASDIRVLARGTDAPTSFTLDVTLDGSGAITSASVGGDSSLFTISGTRIIGKAGTAFDGFSFSFAGSASESIDFTLSYGLAQKIYADSDAVGNATSGTLKTVIDNIEQQDTDLTSRSATIKSQADTYRTQLTDRYAKIQQQILQANSTITYLKQLNNTNSSN</sequence>
<dbReference type="InterPro" id="IPR010810">
    <property type="entry name" value="Flagellin_hook_IN_motif"/>
</dbReference>